<accession>A0A0K0CZZ9</accession>
<evidence type="ECO:0000313" key="2">
    <source>
        <dbReference type="WBParaSite" id="ACAC_0000335601-mRNA-1"/>
    </source>
</evidence>
<reference evidence="2" key="2">
    <citation type="submission" date="2017-02" db="UniProtKB">
        <authorList>
            <consortium name="WormBaseParasite"/>
        </authorList>
    </citation>
    <scope>IDENTIFICATION</scope>
</reference>
<evidence type="ECO:0000313" key="1">
    <source>
        <dbReference type="Proteomes" id="UP000035642"/>
    </source>
</evidence>
<dbReference type="Proteomes" id="UP000035642">
    <property type="component" value="Unassembled WGS sequence"/>
</dbReference>
<reference evidence="1" key="1">
    <citation type="submission" date="2012-09" db="EMBL/GenBank/DDBJ databases">
        <authorList>
            <person name="Martin A.A."/>
        </authorList>
    </citation>
    <scope>NUCLEOTIDE SEQUENCE</scope>
</reference>
<sequence>MAQEVKTDECNDCQSTWCLGVIPPETPFWPPPIPDIFNDVKQSGISDYIHLALLWRASVVDNGGHVLSIIGETFVPQPLLLSKLRTHAKILYPTCKDAVSANESAENVDFESNCLSIFTRPVKPVKHDFEQNSAHRLCQIPLEVLVTNVDVLERVVNLTFRHMPKVSEAVTSLTQLPPENRQQWWIDRKVVRAVLNSGECRVFRFVVRYLLSCALLFCNKP</sequence>
<organism evidence="1 2">
    <name type="scientific">Angiostrongylus cantonensis</name>
    <name type="common">Rat lungworm</name>
    <dbReference type="NCBI Taxonomy" id="6313"/>
    <lineage>
        <taxon>Eukaryota</taxon>
        <taxon>Metazoa</taxon>
        <taxon>Ecdysozoa</taxon>
        <taxon>Nematoda</taxon>
        <taxon>Chromadorea</taxon>
        <taxon>Rhabditida</taxon>
        <taxon>Rhabditina</taxon>
        <taxon>Rhabditomorpha</taxon>
        <taxon>Strongyloidea</taxon>
        <taxon>Metastrongylidae</taxon>
        <taxon>Angiostrongylus</taxon>
    </lineage>
</organism>
<proteinExistence type="predicted"/>
<dbReference type="STRING" id="6313.A0A0K0CZZ9"/>
<dbReference type="WBParaSite" id="ACAC_0000335601-mRNA-1">
    <property type="protein sequence ID" value="ACAC_0000335601-mRNA-1"/>
    <property type="gene ID" value="ACAC_0000335601"/>
</dbReference>
<name>A0A0K0CZZ9_ANGCA</name>
<keyword evidence="1" id="KW-1185">Reference proteome</keyword>
<dbReference type="AlphaFoldDB" id="A0A0K0CZZ9"/>
<protein>
    <submittedName>
        <fullName evidence="2">F-box domain-containing protein</fullName>
    </submittedName>
</protein>